<dbReference type="GO" id="GO:0008713">
    <property type="term" value="F:ADP-heptose-lipopolysaccharide heptosyltransferase activity"/>
    <property type="evidence" value="ECO:0007669"/>
    <property type="project" value="TreeGrafter"/>
</dbReference>
<dbReference type="OrthoDB" id="9772349at2"/>
<dbReference type="InterPro" id="IPR002201">
    <property type="entry name" value="Glyco_trans_9"/>
</dbReference>
<dbReference type="AlphaFoldDB" id="A0A2K9PVI4"/>
<evidence type="ECO:0000256" key="1">
    <source>
        <dbReference type="ARBA" id="ARBA00022676"/>
    </source>
</evidence>
<organism evidence="3 4">
    <name type="scientific">Flavivirga eckloniae</name>
    <dbReference type="NCBI Taxonomy" id="1803846"/>
    <lineage>
        <taxon>Bacteria</taxon>
        <taxon>Pseudomonadati</taxon>
        <taxon>Bacteroidota</taxon>
        <taxon>Flavobacteriia</taxon>
        <taxon>Flavobacteriales</taxon>
        <taxon>Flavobacteriaceae</taxon>
        <taxon>Flavivirga</taxon>
    </lineage>
</organism>
<keyword evidence="4" id="KW-1185">Reference proteome</keyword>
<evidence type="ECO:0000313" key="4">
    <source>
        <dbReference type="Proteomes" id="UP000235826"/>
    </source>
</evidence>
<dbReference type="CDD" id="cd03789">
    <property type="entry name" value="GT9_LPS_heptosyltransferase"/>
    <property type="match status" value="1"/>
</dbReference>
<evidence type="ECO:0000256" key="2">
    <source>
        <dbReference type="ARBA" id="ARBA00022679"/>
    </source>
</evidence>
<keyword evidence="2 3" id="KW-0808">Transferase</keyword>
<gene>
    <name evidence="3" type="ORF">C1H87_21080</name>
</gene>
<keyword evidence="1" id="KW-0328">Glycosyltransferase</keyword>
<dbReference type="InterPro" id="IPR051199">
    <property type="entry name" value="LPS_LOS_Heptosyltrfase"/>
</dbReference>
<name>A0A2K9PVI4_9FLAO</name>
<accession>A0A2K9PVI4</accession>
<dbReference type="GO" id="GO:0005829">
    <property type="term" value="C:cytosol"/>
    <property type="evidence" value="ECO:0007669"/>
    <property type="project" value="TreeGrafter"/>
</dbReference>
<reference evidence="3 4" key="1">
    <citation type="submission" date="2018-01" db="EMBL/GenBank/DDBJ databases">
        <title>Complete genome sequence of Flavivirga eckloniae ECD14 isolated from seaweed Ecklonia cava.</title>
        <authorList>
            <person name="Lee J.H."/>
            <person name="Baik K.S."/>
            <person name="Seong C.N."/>
        </authorList>
    </citation>
    <scope>NUCLEOTIDE SEQUENCE [LARGE SCALE GENOMIC DNA]</scope>
    <source>
        <strain evidence="3 4">ECD14</strain>
    </source>
</reference>
<dbReference type="PANTHER" id="PTHR30160">
    <property type="entry name" value="TETRAACYLDISACCHARIDE 4'-KINASE-RELATED"/>
    <property type="match status" value="1"/>
</dbReference>
<dbReference type="Gene3D" id="3.40.50.2000">
    <property type="entry name" value="Glycogen Phosphorylase B"/>
    <property type="match status" value="2"/>
</dbReference>
<dbReference type="Proteomes" id="UP000235826">
    <property type="component" value="Chromosome"/>
</dbReference>
<proteinExistence type="predicted"/>
<dbReference type="EMBL" id="CP025791">
    <property type="protein sequence ID" value="AUP81071.1"/>
    <property type="molecule type" value="Genomic_DNA"/>
</dbReference>
<dbReference type="Pfam" id="PF01075">
    <property type="entry name" value="Glyco_transf_9"/>
    <property type="match status" value="1"/>
</dbReference>
<evidence type="ECO:0000313" key="3">
    <source>
        <dbReference type="EMBL" id="AUP81071.1"/>
    </source>
</evidence>
<sequence>MKILIIQQKMIGDVLTSSILFEALRLKYPKAQLDYLVNDHTVAVIENNPNIDNLILFTKEVEQSKAKLFKFAKSIGHEKYDIVVDVYSKISSNLISIFSGAKTKISYHKSYSTLFYHHNIKREKSNSGKSGLAIVNRMQLLAPLGIEPKFIKPKIYLTEKEITNSKRFLEDHKIDFNKPLYMISVLGSGVKKTYPFNYMAKVIDTLVEETSGQILFNYIPKQEAEAKSILDLCKQETQQHVFFNVFGKSLREFLALTHHCDAVIGNEGGAINMAKALGVKTFAIFSPWIDKATWSLFENDDNVGVHLKDFKPELYTKPEKAFKNEALSLYEKFEPQLFEDTLKNFLK</sequence>
<dbReference type="GO" id="GO:0009244">
    <property type="term" value="P:lipopolysaccharide core region biosynthetic process"/>
    <property type="evidence" value="ECO:0007669"/>
    <property type="project" value="TreeGrafter"/>
</dbReference>
<dbReference type="PANTHER" id="PTHR30160:SF7">
    <property type="entry name" value="ADP-HEPTOSE--LPS HEPTOSYLTRANSFERASE 2"/>
    <property type="match status" value="1"/>
</dbReference>
<dbReference type="RefSeq" id="WP_102757714.1">
    <property type="nucleotide sequence ID" value="NZ_CP025791.1"/>
</dbReference>
<dbReference type="SUPFAM" id="SSF53756">
    <property type="entry name" value="UDP-Glycosyltransferase/glycogen phosphorylase"/>
    <property type="match status" value="1"/>
</dbReference>
<dbReference type="KEGG" id="fek:C1H87_21080"/>
<protein>
    <submittedName>
        <fullName evidence="3">Glycosyltransferase</fullName>
    </submittedName>
</protein>